<accession>A0A9D4K394</accession>
<gene>
    <name evidence="2" type="ORF">DPMN_105420</name>
</gene>
<organism evidence="2 3">
    <name type="scientific">Dreissena polymorpha</name>
    <name type="common">Zebra mussel</name>
    <name type="synonym">Mytilus polymorpha</name>
    <dbReference type="NCBI Taxonomy" id="45954"/>
    <lineage>
        <taxon>Eukaryota</taxon>
        <taxon>Metazoa</taxon>
        <taxon>Spiralia</taxon>
        <taxon>Lophotrochozoa</taxon>
        <taxon>Mollusca</taxon>
        <taxon>Bivalvia</taxon>
        <taxon>Autobranchia</taxon>
        <taxon>Heteroconchia</taxon>
        <taxon>Euheterodonta</taxon>
        <taxon>Imparidentia</taxon>
        <taxon>Neoheterodontei</taxon>
        <taxon>Myida</taxon>
        <taxon>Dreissenoidea</taxon>
        <taxon>Dreissenidae</taxon>
        <taxon>Dreissena</taxon>
    </lineage>
</organism>
<evidence type="ECO:0000256" key="1">
    <source>
        <dbReference type="SAM" id="MobiDB-lite"/>
    </source>
</evidence>
<sequence length="297" mass="33260">MTISAAGRNDDADDSDAFSQGSKFHDNEPAYLTASQRIMSSAMMKFVIQRGCDYTAVFVKSHLLRSHSGGSNATHDKCNIRKFAERRCEQNQIPPELCCAVISCGASHIALAFNVDDHLLHECNLTRDINDLHMRPIVSVVVGKRHDVIPSSDRLLRNHTPDMCDDFPVYTGKRDSGENPGSGVSLLNTLTMNNNQSSVHMLAHGAAENTNTHSTPREMTVQRWCKRFSRSVNRNFGFSTEQYVRQSVYWIQDLYTTCQRKNVPKPYAHSLVGCGIDHALSALEVPKWLATLYKTVI</sequence>
<dbReference type="Proteomes" id="UP000828390">
    <property type="component" value="Unassembled WGS sequence"/>
</dbReference>
<name>A0A9D4K394_DREPO</name>
<reference evidence="2" key="2">
    <citation type="submission" date="2020-11" db="EMBL/GenBank/DDBJ databases">
        <authorList>
            <person name="McCartney M.A."/>
            <person name="Auch B."/>
            <person name="Kono T."/>
            <person name="Mallez S."/>
            <person name="Becker A."/>
            <person name="Gohl D.M."/>
            <person name="Silverstein K.A.T."/>
            <person name="Koren S."/>
            <person name="Bechman K.B."/>
            <person name="Herman A."/>
            <person name="Abrahante J.E."/>
            <person name="Garbe J."/>
        </authorList>
    </citation>
    <scope>NUCLEOTIDE SEQUENCE</scope>
    <source>
        <strain evidence="2">Duluth1</strain>
        <tissue evidence="2">Whole animal</tissue>
    </source>
</reference>
<evidence type="ECO:0000313" key="2">
    <source>
        <dbReference type="EMBL" id="KAH3832143.1"/>
    </source>
</evidence>
<evidence type="ECO:0000313" key="3">
    <source>
        <dbReference type="Proteomes" id="UP000828390"/>
    </source>
</evidence>
<keyword evidence="3" id="KW-1185">Reference proteome</keyword>
<reference evidence="2" key="1">
    <citation type="journal article" date="2019" name="bioRxiv">
        <title>The Genome of the Zebra Mussel, Dreissena polymorpha: A Resource for Invasive Species Research.</title>
        <authorList>
            <person name="McCartney M.A."/>
            <person name="Auch B."/>
            <person name="Kono T."/>
            <person name="Mallez S."/>
            <person name="Zhang Y."/>
            <person name="Obille A."/>
            <person name="Becker A."/>
            <person name="Abrahante J.E."/>
            <person name="Garbe J."/>
            <person name="Badalamenti J.P."/>
            <person name="Herman A."/>
            <person name="Mangelson H."/>
            <person name="Liachko I."/>
            <person name="Sullivan S."/>
            <person name="Sone E.D."/>
            <person name="Koren S."/>
            <person name="Silverstein K.A.T."/>
            <person name="Beckman K.B."/>
            <person name="Gohl D.M."/>
        </authorList>
    </citation>
    <scope>NUCLEOTIDE SEQUENCE</scope>
    <source>
        <strain evidence="2">Duluth1</strain>
        <tissue evidence="2">Whole animal</tissue>
    </source>
</reference>
<proteinExistence type="predicted"/>
<protein>
    <submittedName>
        <fullName evidence="2">Uncharacterized protein</fullName>
    </submittedName>
</protein>
<feature type="region of interest" description="Disordered" evidence="1">
    <location>
        <begin position="1"/>
        <end position="22"/>
    </location>
</feature>
<comment type="caution">
    <text evidence="2">The sequence shown here is derived from an EMBL/GenBank/DDBJ whole genome shotgun (WGS) entry which is preliminary data.</text>
</comment>
<dbReference type="AlphaFoldDB" id="A0A9D4K394"/>
<dbReference type="EMBL" id="JAIWYP010000004">
    <property type="protein sequence ID" value="KAH3832143.1"/>
    <property type="molecule type" value="Genomic_DNA"/>
</dbReference>